<dbReference type="Proteomes" id="UP001612415">
    <property type="component" value="Unassembled WGS sequence"/>
</dbReference>
<gene>
    <name evidence="1" type="ORF">ACIA8P_35915</name>
</gene>
<dbReference type="RefSeq" id="WP_398660387.1">
    <property type="nucleotide sequence ID" value="NZ_JBITDC010000018.1"/>
</dbReference>
<evidence type="ECO:0000313" key="1">
    <source>
        <dbReference type="EMBL" id="MFI5679954.1"/>
    </source>
</evidence>
<keyword evidence="2" id="KW-1185">Reference proteome</keyword>
<protein>
    <recommendedName>
        <fullName evidence="3">ATP-dependent DNA ligase family profile domain-containing protein</fullName>
    </recommendedName>
</protein>
<proteinExistence type="predicted"/>
<evidence type="ECO:0000313" key="2">
    <source>
        <dbReference type="Proteomes" id="UP001612415"/>
    </source>
</evidence>
<name>A0ABW7YCV7_STRCE</name>
<dbReference type="SUPFAM" id="SSF56091">
    <property type="entry name" value="DNA ligase/mRNA capping enzyme, catalytic domain"/>
    <property type="match status" value="1"/>
</dbReference>
<organism evidence="1 2">
    <name type="scientific">Streptomyces cellulosae</name>
    <dbReference type="NCBI Taxonomy" id="1968"/>
    <lineage>
        <taxon>Bacteria</taxon>
        <taxon>Bacillati</taxon>
        <taxon>Actinomycetota</taxon>
        <taxon>Actinomycetes</taxon>
        <taxon>Kitasatosporales</taxon>
        <taxon>Streptomycetaceae</taxon>
        <taxon>Streptomyces</taxon>
    </lineage>
</organism>
<accession>A0ABW7YCV7</accession>
<reference evidence="1 2" key="1">
    <citation type="submission" date="2024-10" db="EMBL/GenBank/DDBJ databases">
        <title>The Natural Products Discovery Center: Release of the First 8490 Sequenced Strains for Exploring Actinobacteria Biosynthetic Diversity.</title>
        <authorList>
            <person name="Kalkreuter E."/>
            <person name="Kautsar S.A."/>
            <person name="Yang D."/>
            <person name="Bader C.D."/>
            <person name="Teijaro C.N."/>
            <person name="Fluegel L."/>
            <person name="Davis C.M."/>
            <person name="Simpson J.R."/>
            <person name="Lauterbach L."/>
            <person name="Steele A.D."/>
            <person name="Gui C."/>
            <person name="Meng S."/>
            <person name="Li G."/>
            <person name="Viehrig K."/>
            <person name="Ye F."/>
            <person name="Su P."/>
            <person name="Kiefer A.F."/>
            <person name="Nichols A."/>
            <person name="Cepeda A.J."/>
            <person name="Yan W."/>
            <person name="Fan B."/>
            <person name="Jiang Y."/>
            <person name="Adhikari A."/>
            <person name="Zheng C.-J."/>
            <person name="Schuster L."/>
            <person name="Cowan T.M."/>
            <person name="Smanski M.J."/>
            <person name="Chevrette M.G."/>
            <person name="De Carvalho L.P.S."/>
            <person name="Shen B."/>
        </authorList>
    </citation>
    <scope>NUCLEOTIDE SEQUENCE [LARGE SCALE GENOMIC DNA]</scope>
    <source>
        <strain evidence="1 2">NPDC051599</strain>
    </source>
</reference>
<sequence length="93" mass="10471">MVDRINGELVVWERDRVAFERLQQRLARRGAAAAQAAPEWPAHFVAFDLVHRGDDLTGWPYARRRAASAAWAKQTVTNRCPAPSWDSIALITS</sequence>
<dbReference type="EMBL" id="JBITDC010000018">
    <property type="protein sequence ID" value="MFI5679954.1"/>
    <property type="molecule type" value="Genomic_DNA"/>
</dbReference>
<comment type="caution">
    <text evidence="1">The sequence shown here is derived from an EMBL/GenBank/DDBJ whole genome shotgun (WGS) entry which is preliminary data.</text>
</comment>
<evidence type="ECO:0008006" key="3">
    <source>
        <dbReference type="Google" id="ProtNLM"/>
    </source>
</evidence>
<dbReference type="Gene3D" id="3.30.470.30">
    <property type="entry name" value="DNA ligase/mRNA capping enzyme"/>
    <property type="match status" value="1"/>
</dbReference>